<feature type="transmembrane region" description="Helical" evidence="6">
    <location>
        <begin position="359"/>
        <end position="376"/>
    </location>
</feature>
<evidence type="ECO:0000256" key="6">
    <source>
        <dbReference type="SAM" id="Phobius"/>
    </source>
</evidence>
<comment type="subcellular location">
    <subcellularLocation>
        <location evidence="1">Cell membrane</location>
        <topology evidence="1">Multi-pass membrane protein</topology>
    </subcellularLocation>
</comment>
<protein>
    <recommendedName>
        <fullName evidence="9">O-antigen/teichoic acid export membrane protein</fullName>
    </recommendedName>
</protein>
<dbReference type="RefSeq" id="WP_207122431.1">
    <property type="nucleotide sequence ID" value="NZ_BOPO01000001.1"/>
</dbReference>
<keyword evidence="5 6" id="KW-0472">Membrane</keyword>
<keyword evidence="3 6" id="KW-0812">Transmembrane</keyword>
<evidence type="ECO:0000256" key="1">
    <source>
        <dbReference type="ARBA" id="ARBA00004651"/>
    </source>
</evidence>
<reference evidence="8" key="1">
    <citation type="journal article" date="2021" name="Int. J. Syst. Evol. Microbiol.">
        <title>Actinocatenispora comari sp. nov., an endophytic actinomycete isolated from aerial parts of Comarum salesowianum.</title>
        <authorList>
            <person name="Oyunbileg N."/>
            <person name="Iizaka Y."/>
            <person name="Hamada M."/>
            <person name="Davaapurev B.O."/>
            <person name="Fukumoto A."/>
            <person name="Tsetseg B."/>
            <person name="Kato F."/>
            <person name="Tamura T."/>
            <person name="Batkhuu J."/>
            <person name="Anzai Y."/>
        </authorList>
    </citation>
    <scope>NUCLEOTIDE SEQUENCE [LARGE SCALE GENOMIC DNA]</scope>
    <source>
        <strain evidence="8">NUM-2625</strain>
    </source>
</reference>
<evidence type="ECO:0000256" key="3">
    <source>
        <dbReference type="ARBA" id="ARBA00022692"/>
    </source>
</evidence>
<sequence>MSGLRGRTVAGLADQALVALTTAGTGLLGTSVLPVGEAGLMLYAVAVLVFVQGLGRAFVGDVLLAHVPRFADAGDRRRQFANAHATSATLGLLGVVVLLGGWLLGPQHYVADLVWCAPFVPSILLQDLARYTYQSRGRQSQALIIDGCWVVVQGACVAALLLTGHVGGGPLIACWGVGATAGALVFYARTRINPFAGRPARWLHDTRHLLGWFTGTGVLAQLTTLLIASLVQGILSATAYSGLRLVQIVVLQPAQSFTMALNGLLVPRASALAGAHDVAGLRRQTRTVLAVNAAIGACILAVAVPLAHPLLSLYRSGAYLAVAAIALPIALQAGLYLLQIPFTVAMRGMHRARMLFTQYLAYSVATLGGLVLGALLGGLPGAAWGLMSGAAIGTAVQASLYRIAVRALATVAGTPGAVAGGSGALAG</sequence>
<dbReference type="InterPro" id="IPR050833">
    <property type="entry name" value="Poly_Biosynth_Transport"/>
</dbReference>
<feature type="transmembrane region" description="Helical" evidence="6">
    <location>
        <begin position="209"/>
        <end position="231"/>
    </location>
</feature>
<dbReference type="AlphaFoldDB" id="A0A8J4A5U6"/>
<dbReference type="EMBL" id="BOPO01000001">
    <property type="protein sequence ID" value="GIL24808.1"/>
    <property type="molecule type" value="Genomic_DNA"/>
</dbReference>
<evidence type="ECO:0000256" key="5">
    <source>
        <dbReference type="ARBA" id="ARBA00023136"/>
    </source>
</evidence>
<dbReference type="GO" id="GO:0005886">
    <property type="term" value="C:plasma membrane"/>
    <property type="evidence" value="ECO:0007669"/>
    <property type="project" value="UniProtKB-SubCell"/>
</dbReference>
<evidence type="ECO:0008006" key="9">
    <source>
        <dbReference type="Google" id="ProtNLM"/>
    </source>
</evidence>
<keyword evidence="4 6" id="KW-1133">Transmembrane helix</keyword>
<evidence type="ECO:0000313" key="8">
    <source>
        <dbReference type="Proteomes" id="UP000614996"/>
    </source>
</evidence>
<organism evidence="7 8">
    <name type="scientific">Actinocatenispora comari</name>
    <dbReference type="NCBI Taxonomy" id="2807577"/>
    <lineage>
        <taxon>Bacteria</taxon>
        <taxon>Bacillati</taxon>
        <taxon>Actinomycetota</taxon>
        <taxon>Actinomycetes</taxon>
        <taxon>Micromonosporales</taxon>
        <taxon>Micromonosporaceae</taxon>
        <taxon>Actinocatenispora</taxon>
    </lineage>
</organism>
<evidence type="ECO:0000256" key="2">
    <source>
        <dbReference type="ARBA" id="ARBA00022475"/>
    </source>
</evidence>
<gene>
    <name evidence="7" type="ORF">NUM_00630</name>
</gene>
<feature type="transmembrane region" description="Helical" evidence="6">
    <location>
        <begin position="243"/>
        <end position="266"/>
    </location>
</feature>
<dbReference type="Proteomes" id="UP000614996">
    <property type="component" value="Unassembled WGS sequence"/>
</dbReference>
<feature type="transmembrane region" description="Helical" evidence="6">
    <location>
        <begin position="382"/>
        <end position="401"/>
    </location>
</feature>
<keyword evidence="2" id="KW-1003">Cell membrane</keyword>
<dbReference type="PANTHER" id="PTHR30250:SF26">
    <property type="entry name" value="PSMA PROTEIN"/>
    <property type="match status" value="1"/>
</dbReference>
<evidence type="ECO:0000256" key="4">
    <source>
        <dbReference type="ARBA" id="ARBA00022989"/>
    </source>
</evidence>
<feature type="transmembrane region" description="Helical" evidence="6">
    <location>
        <begin position="40"/>
        <end position="59"/>
    </location>
</feature>
<evidence type="ECO:0000313" key="7">
    <source>
        <dbReference type="EMBL" id="GIL24808.1"/>
    </source>
</evidence>
<dbReference type="PANTHER" id="PTHR30250">
    <property type="entry name" value="PST FAMILY PREDICTED COLANIC ACID TRANSPORTER"/>
    <property type="match status" value="1"/>
</dbReference>
<name>A0A8J4A5U6_9ACTN</name>
<feature type="transmembrane region" description="Helical" evidence="6">
    <location>
        <begin position="168"/>
        <end position="188"/>
    </location>
</feature>
<feature type="transmembrane region" description="Helical" evidence="6">
    <location>
        <begin position="80"/>
        <end position="103"/>
    </location>
</feature>
<comment type="caution">
    <text evidence="7">The sequence shown here is derived from an EMBL/GenBank/DDBJ whole genome shotgun (WGS) entry which is preliminary data.</text>
</comment>
<feature type="transmembrane region" description="Helical" evidence="6">
    <location>
        <begin position="287"/>
        <end position="306"/>
    </location>
</feature>
<accession>A0A8J4A5U6</accession>
<keyword evidence="8" id="KW-1185">Reference proteome</keyword>
<feature type="transmembrane region" description="Helical" evidence="6">
    <location>
        <begin position="318"/>
        <end position="338"/>
    </location>
</feature>
<proteinExistence type="predicted"/>